<dbReference type="Ensembl" id="ENSCPGT00000028932.1">
    <property type="protein sequence ID" value="ENSCPGP00000026483.1"/>
    <property type="gene ID" value="ENSCPGG00000018258.1"/>
</dbReference>
<proteinExistence type="predicted"/>
<organism evidence="2 3">
    <name type="scientific">Calidris pygmaea</name>
    <name type="common">Spoon-billed sandpiper</name>
    <dbReference type="NCBI Taxonomy" id="425635"/>
    <lineage>
        <taxon>Eukaryota</taxon>
        <taxon>Metazoa</taxon>
        <taxon>Chordata</taxon>
        <taxon>Craniata</taxon>
        <taxon>Vertebrata</taxon>
        <taxon>Euteleostomi</taxon>
        <taxon>Archelosauria</taxon>
        <taxon>Archosauria</taxon>
        <taxon>Dinosauria</taxon>
        <taxon>Saurischia</taxon>
        <taxon>Theropoda</taxon>
        <taxon>Coelurosauria</taxon>
        <taxon>Aves</taxon>
        <taxon>Neognathae</taxon>
        <taxon>Neoaves</taxon>
        <taxon>Charadriiformes</taxon>
        <taxon>Scolopacidae</taxon>
        <taxon>Calidris</taxon>
    </lineage>
</organism>
<sequence>PGSSRDTAIPYCGTPYPGYRGAGRGREVAEGSGPGRQGSGGGIVLAAVATVARAEEERLEQEHFWRIINAFQTNMHERMNRTERQFRSLPDNQQKILQTIVSDCIRMFKNKEYGDAHMNLMKFIQAKCKVLHLVHSNPRHKYRLGREWIESSPEEKDLGVLVDEKLNMSWQCALAAQKANRIP</sequence>
<dbReference type="AlphaFoldDB" id="A0A8C3KML2"/>
<dbReference type="PANTHER" id="PTHR33332">
    <property type="entry name" value="REVERSE TRANSCRIPTASE DOMAIN-CONTAINING PROTEIN"/>
    <property type="match status" value="1"/>
</dbReference>
<protein>
    <submittedName>
        <fullName evidence="2">Uncharacterized protein</fullName>
    </submittedName>
</protein>
<keyword evidence="3" id="KW-1185">Reference proteome</keyword>
<accession>A0A8C3KML2</accession>
<name>A0A8C3KML2_9CHAR</name>
<feature type="region of interest" description="Disordered" evidence="1">
    <location>
        <begin position="20"/>
        <end position="39"/>
    </location>
</feature>
<evidence type="ECO:0000256" key="1">
    <source>
        <dbReference type="SAM" id="MobiDB-lite"/>
    </source>
</evidence>
<dbReference type="Proteomes" id="UP000694419">
    <property type="component" value="Unplaced"/>
</dbReference>
<evidence type="ECO:0000313" key="3">
    <source>
        <dbReference type="Proteomes" id="UP000694419"/>
    </source>
</evidence>
<reference evidence="2" key="1">
    <citation type="submission" date="2025-08" db="UniProtKB">
        <authorList>
            <consortium name="Ensembl"/>
        </authorList>
    </citation>
    <scope>IDENTIFICATION</scope>
</reference>
<reference evidence="2" key="2">
    <citation type="submission" date="2025-09" db="UniProtKB">
        <authorList>
            <consortium name="Ensembl"/>
        </authorList>
    </citation>
    <scope>IDENTIFICATION</scope>
</reference>
<evidence type="ECO:0000313" key="2">
    <source>
        <dbReference type="Ensembl" id="ENSCPGP00000026483.1"/>
    </source>
</evidence>